<feature type="region of interest" description="Disordered" evidence="6">
    <location>
        <begin position="1"/>
        <end position="26"/>
    </location>
</feature>
<keyword evidence="2 7" id="KW-0812">Transmembrane</keyword>
<keyword evidence="4 7" id="KW-0472">Membrane</keyword>
<evidence type="ECO:0000256" key="1">
    <source>
        <dbReference type="ARBA" id="ARBA00004141"/>
    </source>
</evidence>
<accession>A0A1I8G4Q3</accession>
<comment type="subcellular location">
    <subcellularLocation>
        <location evidence="1">Membrane</location>
        <topology evidence="1">Multi-pass membrane protein</topology>
    </subcellularLocation>
</comment>
<feature type="transmembrane region" description="Helical" evidence="7">
    <location>
        <begin position="369"/>
        <end position="391"/>
    </location>
</feature>
<sequence length="734" mass="83860">MHSNSVEDDPIKSSASKCPMKDSLNKVESRSDVRGYVSDDPQLPKRELAFYLVAMLSIVIYAGYEFYVTYGLDMTRNFPVQALKRGWMRDYKDIVVHPMFEQATNNWPQLILASAGFLIVSKTSLAFAPMNVHHLACSIYTLLMISIALSTKAAFALVFLYTVCLSLAYFSNPAVWILPSTLLFSFSRVEVSAVLLSALEIQDDKLNTFSAMSSYLMCRLISVGHTLRTELLEKPCGFRQYLLNNVPLSLAYTFYMPYTPLGGSRRGPLRQLLALVVSFLSVCIFHGDSASSRAWVTLNVVQLVMERLMIFVYYKYLRCAVMQSGEVEDDPIKSSASKCPMKDSLNKVESRSAVRGYVSDDPQLPKRELAFYLVAMLSIVIYAGYGFYITYGHDMTRSETLPTFSAILCYFLCRLISFGHTLRTEVSEQPCEFRQYLLSNVPLSLAYTFYMPYTWSGPILTFDAFRKQLQSRGRRVEIDTNTVSLVAWRVCRMLLWYYVLEMIYHYLPTGSYLLTLQPDVPIVYKHMSFCVYLNGQSFMLLYIQYYGWPAVLALLDGVELFHWPDCISWVYSYSIMWRVFDRGLFSVIQEHIYRPLGGSRRGPLRQIFALVVCFGFICAFHGDTANSRAWVTLNVVQLTKYLSPQNEKRLTGYVIAWNMTASCGIIYFFLGGTKGFIIFPELLLLRSMSSHTPLWHLLTFQFGTYCAVQMGRYFEAKLKPALCNKAKKAKVTAE</sequence>
<feature type="transmembrane region" description="Helical" evidence="7">
    <location>
        <begin position="107"/>
        <end position="128"/>
    </location>
</feature>
<dbReference type="GO" id="GO:0016409">
    <property type="term" value="F:palmitoyltransferase activity"/>
    <property type="evidence" value="ECO:0007669"/>
    <property type="project" value="TreeGrafter"/>
</dbReference>
<proteinExistence type="inferred from homology"/>
<keyword evidence="3 7" id="KW-1133">Transmembrane helix</keyword>
<evidence type="ECO:0000313" key="9">
    <source>
        <dbReference type="WBParaSite" id="maker-uti_cns_0000823-snap-gene-1.49-mRNA-1"/>
    </source>
</evidence>
<evidence type="ECO:0000256" key="3">
    <source>
        <dbReference type="ARBA" id="ARBA00022989"/>
    </source>
</evidence>
<dbReference type="GO" id="GO:0005783">
    <property type="term" value="C:endoplasmic reticulum"/>
    <property type="evidence" value="ECO:0007669"/>
    <property type="project" value="TreeGrafter"/>
</dbReference>
<evidence type="ECO:0000256" key="2">
    <source>
        <dbReference type="ARBA" id="ARBA00022692"/>
    </source>
</evidence>
<keyword evidence="8" id="KW-1185">Reference proteome</keyword>
<reference evidence="9" key="1">
    <citation type="submission" date="2016-11" db="UniProtKB">
        <authorList>
            <consortium name="WormBaseParasite"/>
        </authorList>
    </citation>
    <scope>IDENTIFICATION</scope>
</reference>
<dbReference type="InterPro" id="IPR051085">
    <property type="entry name" value="MB_O-acyltransferase"/>
</dbReference>
<feature type="transmembrane region" description="Helical" evidence="7">
    <location>
        <begin position="604"/>
        <end position="622"/>
    </location>
</feature>
<feature type="transmembrane region" description="Helical" evidence="7">
    <location>
        <begin position="650"/>
        <end position="670"/>
    </location>
</feature>
<feature type="transmembrane region" description="Helical" evidence="7">
    <location>
        <begin position="435"/>
        <end position="453"/>
    </location>
</feature>
<dbReference type="PANTHER" id="PTHR13285:SF18">
    <property type="entry name" value="PROTEIN-CYSTEINE N-PALMITOYLTRANSFERASE RASP"/>
    <property type="match status" value="1"/>
</dbReference>
<dbReference type="AlphaFoldDB" id="A0A1I8G4Q3"/>
<feature type="transmembrane region" description="Helical" evidence="7">
    <location>
        <begin position="527"/>
        <end position="548"/>
    </location>
</feature>
<feature type="transmembrane region" description="Helical" evidence="7">
    <location>
        <begin position="403"/>
        <end position="423"/>
    </location>
</feature>
<dbReference type="WBParaSite" id="maker-uti_cns_0000823-snap-gene-1.49-mRNA-1">
    <property type="protein sequence ID" value="maker-uti_cns_0000823-snap-gene-1.49-mRNA-1"/>
    <property type="gene ID" value="maker-uti_cns_0000823-snap-gene-1.49"/>
</dbReference>
<dbReference type="InterPro" id="IPR004299">
    <property type="entry name" value="MBOAT_fam"/>
</dbReference>
<feature type="transmembrane region" description="Helical" evidence="7">
    <location>
        <begin position="495"/>
        <end position="515"/>
    </location>
</feature>
<protein>
    <submittedName>
        <fullName evidence="9">Acyl_transf_3 domain-containing protein</fullName>
    </submittedName>
</protein>
<feature type="transmembrane region" description="Helical" evidence="7">
    <location>
        <begin position="48"/>
        <end position="67"/>
    </location>
</feature>
<feature type="transmembrane region" description="Helical" evidence="7">
    <location>
        <begin position="140"/>
        <end position="170"/>
    </location>
</feature>
<evidence type="ECO:0000313" key="8">
    <source>
        <dbReference type="Proteomes" id="UP000095280"/>
    </source>
</evidence>
<evidence type="ECO:0000256" key="5">
    <source>
        <dbReference type="ARBA" id="ARBA00038268"/>
    </source>
</evidence>
<evidence type="ECO:0000256" key="4">
    <source>
        <dbReference type="ARBA" id="ARBA00023136"/>
    </source>
</evidence>
<dbReference type="Proteomes" id="UP000095280">
    <property type="component" value="Unplaced"/>
</dbReference>
<dbReference type="GO" id="GO:0016020">
    <property type="term" value="C:membrane"/>
    <property type="evidence" value="ECO:0007669"/>
    <property type="project" value="UniProtKB-SubCell"/>
</dbReference>
<dbReference type="Pfam" id="PF03062">
    <property type="entry name" value="MBOAT"/>
    <property type="match status" value="1"/>
</dbReference>
<organism evidence="8 9">
    <name type="scientific">Macrostomum lignano</name>
    <dbReference type="NCBI Taxonomy" id="282301"/>
    <lineage>
        <taxon>Eukaryota</taxon>
        <taxon>Metazoa</taxon>
        <taxon>Spiralia</taxon>
        <taxon>Lophotrochozoa</taxon>
        <taxon>Platyhelminthes</taxon>
        <taxon>Rhabditophora</taxon>
        <taxon>Macrostomorpha</taxon>
        <taxon>Macrostomida</taxon>
        <taxon>Macrostomidae</taxon>
        <taxon>Macrostomum</taxon>
    </lineage>
</organism>
<name>A0A1I8G4Q3_9PLAT</name>
<comment type="similarity">
    <text evidence="5">Belongs to the membrane-bound acyltransferase family. HHAT subfamily.</text>
</comment>
<evidence type="ECO:0000256" key="6">
    <source>
        <dbReference type="SAM" id="MobiDB-lite"/>
    </source>
</evidence>
<evidence type="ECO:0000256" key="7">
    <source>
        <dbReference type="SAM" id="Phobius"/>
    </source>
</evidence>
<dbReference type="PANTHER" id="PTHR13285">
    <property type="entry name" value="ACYLTRANSFERASE"/>
    <property type="match status" value="1"/>
</dbReference>